<evidence type="ECO:0000256" key="5">
    <source>
        <dbReference type="SAM" id="MobiDB-lite"/>
    </source>
</evidence>
<dbReference type="GO" id="GO:0005737">
    <property type="term" value="C:cytoplasm"/>
    <property type="evidence" value="ECO:0007669"/>
    <property type="project" value="UniProtKB-SubCell"/>
</dbReference>
<dbReference type="RefSeq" id="XP_053541447.1">
    <property type="nucleotide sequence ID" value="XM_053685472.1"/>
</dbReference>
<dbReference type="OrthoDB" id="186871at2759"/>
<sequence>MLINWTSRDRKKLPTSVEKFPARAVEMGYPERRCMRGASGCFKFPGPSSIPTKYQTVIISNVERRGFSSQAKRFTHSVNENPGPGSYLSHTTADTRSPSFSKTGTGGFASKALRVSRKHQRGSPAPNTYNLPSSLLRQHDFNRDVSRTFHPPIAVQTPNAPRKSPAPNQYNQVCYSGVEVNSVVSAQSAFLSKTGRSDVYPPAPRAPSPCHYSVNATVIQKTPIVPSSCFKSTSARIQTLVKSEGPGPGSYSPYKTPEPVKRTIVPRRHYLGLAAPPLLPPKALPLPGPGQYDIVNYAGPPKHLMASAAFVSSTRRETHHTRGHGVPGPGSYEPDVPTKRSFLYNHDNMWIPA</sequence>
<evidence type="ECO:0000313" key="7">
    <source>
        <dbReference type="RefSeq" id="XP_053541447.1"/>
    </source>
</evidence>
<dbReference type="AlphaFoldDB" id="A0A9F7RJL4"/>
<accession>A0A9F7RJL4</accession>
<feature type="region of interest" description="Disordered" evidence="5">
    <location>
        <begin position="77"/>
        <end position="107"/>
    </location>
</feature>
<dbReference type="GO" id="GO:0044727">
    <property type="term" value="P:epigenetic programing of male pronucleus"/>
    <property type="evidence" value="ECO:0007669"/>
    <property type="project" value="TreeGrafter"/>
</dbReference>
<evidence type="ECO:0000256" key="1">
    <source>
        <dbReference type="ARBA" id="ARBA00004123"/>
    </source>
</evidence>
<dbReference type="InterPro" id="IPR010736">
    <property type="entry name" value="SHIPPO-rpt"/>
</dbReference>
<dbReference type="GO" id="GO:0042393">
    <property type="term" value="F:histone binding"/>
    <property type="evidence" value="ECO:0007669"/>
    <property type="project" value="TreeGrafter"/>
</dbReference>
<keyword evidence="3" id="KW-0963">Cytoplasm</keyword>
<dbReference type="GO" id="GO:0003682">
    <property type="term" value="F:chromatin binding"/>
    <property type="evidence" value="ECO:0007669"/>
    <property type="project" value="TreeGrafter"/>
</dbReference>
<dbReference type="Proteomes" id="UP000221080">
    <property type="component" value="Chromosome 14"/>
</dbReference>
<comment type="subcellular location">
    <subcellularLocation>
        <location evidence="2">Cytoplasm</location>
    </subcellularLocation>
    <subcellularLocation>
        <location evidence="1">Nucleus</location>
    </subcellularLocation>
</comment>
<dbReference type="Pfam" id="PF07004">
    <property type="entry name" value="SHIPPO-rpt"/>
    <property type="match status" value="5"/>
</dbReference>
<evidence type="ECO:0000256" key="3">
    <source>
        <dbReference type="ARBA" id="ARBA00022490"/>
    </source>
</evidence>
<keyword evidence="4" id="KW-0539">Nucleus</keyword>
<dbReference type="GO" id="GO:0001939">
    <property type="term" value="C:female pronucleus"/>
    <property type="evidence" value="ECO:0007669"/>
    <property type="project" value="TreeGrafter"/>
</dbReference>
<feature type="region of interest" description="Disordered" evidence="5">
    <location>
        <begin position="315"/>
        <end position="334"/>
    </location>
</feature>
<reference evidence="6" key="1">
    <citation type="journal article" date="2016" name="Nat. Commun.">
        <title>The channel catfish genome sequence provides insights into the evolution of scale formation in teleosts.</title>
        <authorList>
            <person name="Liu Z."/>
            <person name="Liu S."/>
            <person name="Yao J."/>
            <person name="Bao L."/>
            <person name="Zhang J."/>
            <person name="Li Y."/>
            <person name="Jiang C."/>
            <person name="Sun L."/>
            <person name="Wang R."/>
            <person name="Zhang Y."/>
            <person name="Zhou T."/>
            <person name="Zeng Q."/>
            <person name="Fu Q."/>
            <person name="Gao S."/>
            <person name="Li N."/>
            <person name="Koren S."/>
            <person name="Jiang Y."/>
            <person name="Zimin A."/>
            <person name="Xu P."/>
            <person name="Phillippy A.M."/>
            <person name="Geng X."/>
            <person name="Song L."/>
            <person name="Sun F."/>
            <person name="Li C."/>
            <person name="Wang X."/>
            <person name="Chen A."/>
            <person name="Jin Y."/>
            <person name="Yuan Z."/>
            <person name="Yang Y."/>
            <person name="Tan S."/>
            <person name="Peatman E."/>
            <person name="Lu J."/>
            <person name="Qin Z."/>
            <person name="Dunham R."/>
            <person name="Li Z."/>
            <person name="Sonstegard T."/>
            <person name="Feng J."/>
            <person name="Danzmann R.G."/>
            <person name="Schroeder S."/>
            <person name="Scheffler B."/>
            <person name="Duke M.V."/>
            <person name="Ballard L."/>
            <person name="Kucuktas H."/>
            <person name="Kaltenboeck L."/>
            <person name="Liu H."/>
            <person name="Armbruster J."/>
            <person name="Xie Y."/>
            <person name="Kirby M.L."/>
            <person name="Tian Y."/>
            <person name="Flanagan M.E."/>
            <person name="Mu W."/>
            <person name="Waldbieser G.C."/>
        </authorList>
    </citation>
    <scope>NUCLEOTIDE SEQUENCE [LARGE SCALE GENOMIC DNA]</scope>
    <source>
        <strain evidence="6">SDA103</strain>
    </source>
</reference>
<reference evidence="7" key="2">
    <citation type="submission" date="2025-08" db="UniProtKB">
        <authorList>
            <consortium name="RefSeq"/>
        </authorList>
    </citation>
    <scope>IDENTIFICATION</scope>
    <source>
        <tissue evidence="7">Blood</tissue>
    </source>
</reference>
<dbReference type="GeneID" id="100528862"/>
<dbReference type="CTD" id="90529"/>
<keyword evidence="6" id="KW-1185">Reference proteome</keyword>
<gene>
    <name evidence="7" type="primary">stpg1</name>
    <name evidence="7" type="synonym">ca201</name>
</gene>
<name>A0A9F7RJL4_ICTPU</name>
<dbReference type="PANTHER" id="PTHR35678:SF1">
    <property type="entry name" value="PROTEIN STPG4"/>
    <property type="match status" value="1"/>
</dbReference>
<organism evidence="6 7">
    <name type="scientific">Ictalurus punctatus</name>
    <name type="common">Channel catfish</name>
    <name type="synonym">Silurus punctatus</name>
    <dbReference type="NCBI Taxonomy" id="7998"/>
    <lineage>
        <taxon>Eukaryota</taxon>
        <taxon>Metazoa</taxon>
        <taxon>Chordata</taxon>
        <taxon>Craniata</taxon>
        <taxon>Vertebrata</taxon>
        <taxon>Euteleostomi</taxon>
        <taxon>Actinopterygii</taxon>
        <taxon>Neopterygii</taxon>
        <taxon>Teleostei</taxon>
        <taxon>Ostariophysi</taxon>
        <taxon>Siluriformes</taxon>
        <taxon>Ictaluridae</taxon>
        <taxon>Ictalurus</taxon>
    </lineage>
</organism>
<proteinExistence type="predicted"/>
<dbReference type="GO" id="GO:0001940">
    <property type="term" value="C:male pronucleus"/>
    <property type="evidence" value="ECO:0007669"/>
    <property type="project" value="TreeGrafter"/>
</dbReference>
<evidence type="ECO:0000256" key="2">
    <source>
        <dbReference type="ARBA" id="ARBA00004496"/>
    </source>
</evidence>
<dbReference type="PANTHER" id="PTHR35678">
    <property type="entry name" value="PROTEIN STPG4"/>
    <property type="match status" value="1"/>
</dbReference>
<dbReference type="GO" id="GO:0042585">
    <property type="term" value="C:germinal vesicle"/>
    <property type="evidence" value="ECO:0007669"/>
    <property type="project" value="TreeGrafter"/>
</dbReference>
<evidence type="ECO:0000256" key="4">
    <source>
        <dbReference type="ARBA" id="ARBA00023242"/>
    </source>
</evidence>
<protein>
    <submittedName>
        <fullName evidence="7">O(6)-methylguanine-induced apoptosis 2 isoform X1</fullName>
    </submittedName>
</protein>
<evidence type="ECO:0000313" key="6">
    <source>
        <dbReference type="Proteomes" id="UP000221080"/>
    </source>
</evidence>
<feature type="compositionally biased region" description="Polar residues" evidence="5">
    <location>
        <begin position="88"/>
        <end position="103"/>
    </location>
</feature>